<dbReference type="EMBL" id="CP062983">
    <property type="protein sequence ID" value="QPC82833.1"/>
    <property type="molecule type" value="Genomic_DNA"/>
</dbReference>
<evidence type="ECO:0000313" key="1">
    <source>
        <dbReference type="EMBL" id="QPC82833.1"/>
    </source>
</evidence>
<reference evidence="1 2" key="1">
    <citation type="submission" date="2020-02" db="EMBL/GenBank/DDBJ databases">
        <authorList>
            <person name="Zheng R.K."/>
            <person name="Sun C.M."/>
        </authorList>
    </citation>
    <scope>NUCLEOTIDE SEQUENCE [LARGE SCALE GENOMIC DNA]</scope>
    <source>
        <strain evidence="2">rifampicinis</strain>
    </source>
</reference>
<organism evidence="1 2">
    <name type="scientific">Phototrophicus methaneseepsis</name>
    <dbReference type="NCBI Taxonomy" id="2710758"/>
    <lineage>
        <taxon>Bacteria</taxon>
        <taxon>Bacillati</taxon>
        <taxon>Chloroflexota</taxon>
        <taxon>Candidatus Thermofontia</taxon>
        <taxon>Phototrophicales</taxon>
        <taxon>Phototrophicaceae</taxon>
        <taxon>Phototrophicus</taxon>
    </lineage>
</organism>
<dbReference type="RefSeq" id="WP_195170902.1">
    <property type="nucleotide sequence ID" value="NZ_CP062983.1"/>
</dbReference>
<evidence type="ECO:0000313" key="2">
    <source>
        <dbReference type="Proteomes" id="UP000594468"/>
    </source>
</evidence>
<protein>
    <submittedName>
        <fullName evidence="1">Uncharacterized protein</fullName>
    </submittedName>
</protein>
<accession>A0A7S8E9E6</accession>
<name>A0A7S8E9E6_9CHLR</name>
<gene>
    <name evidence="1" type="ORF">G4Y79_00205</name>
</gene>
<dbReference type="KEGG" id="pmet:G4Y79_00205"/>
<dbReference type="Proteomes" id="UP000594468">
    <property type="component" value="Chromosome"/>
</dbReference>
<proteinExistence type="predicted"/>
<dbReference type="AlphaFoldDB" id="A0A7S8E9E6"/>
<keyword evidence="2" id="KW-1185">Reference proteome</keyword>
<sequence>MLPLLVLPDEEPNVLLPLLKLLPELLPVRNGLFDALLDGVLEVLLPEELPLLNGRILLRASEAPLPKVDSSSSSSSSSRST</sequence>